<organism evidence="7 8">
    <name type="scientific">Pedobacter ginsenosidimutans</name>
    <dbReference type="NCBI Taxonomy" id="687842"/>
    <lineage>
        <taxon>Bacteria</taxon>
        <taxon>Pseudomonadati</taxon>
        <taxon>Bacteroidota</taxon>
        <taxon>Sphingobacteriia</taxon>
        <taxon>Sphingobacteriales</taxon>
        <taxon>Sphingobacteriaceae</taxon>
        <taxon>Pedobacter</taxon>
    </lineage>
</organism>
<protein>
    <recommendedName>
        <fullName evidence="9">Glycoside hydrolase</fullName>
    </recommendedName>
</protein>
<keyword evidence="2" id="KW-0378">Hydrolase</keyword>
<comment type="caution">
    <text evidence="7">The sequence shown here is derived from an EMBL/GenBank/DDBJ whole genome shotgun (WGS) entry which is preliminary data.</text>
</comment>
<dbReference type="Gene3D" id="2.60.40.1760">
    <property type="entry name" value="glycosyl hydrolase (family 31)"/>
    <property type="match status" value="1"/>
</dbReference>
<evidence type="ECO:0000259" key="5">
    <source>
        <dbReference type="Pfam" id="PF17137"/>
    </source>
</evidence>
<dbReference type="InterPro" id="IPR017853">
    <property type="entry name" value="GH"/>
</dbReference>
<dbReference type="OrthoDB" id="176168at2"/>
<dbReference type="AlphaFoldDB" id="A0A0T5VVM8"/>
<sequence>MTKKILFFILILSVFSIKSNGQGGAGKKLDNQNFFIVKKEPSGALFIGKRQKLRVIFISPEIVRIQYAPLGEFKSNETDACILKKNPNVATTFSQNSKNYSLSSRALSVRLNKATGSLSYFSKNGTNILQESPVDPRSSEKINIEKVGFDDSKDKIEKTANGDLVIAQVGTKAVIGNAWKMICRFKWQSDEALFGLGSHEEGYMNLRGKTQYLYQHNLKKSVPVLMSSKGYGLLFDAGSTMVFSDEQPDKSIQLNAVNELDYYFLYGPEMDEVVGHYRYLTGKVPLAPKYAFGYIQSKERYTNPKEIDSIVTRFRSSKIPLDMIVQDWNYWKNGLWGHKKFDEKFYPNPGEMIKKVHEKHAKFMLSIWPNVAGNESAEMGRKGFVLGRSVYDAFNPAARKMYWDDYVNKNLFSLGVDAWWCDSSEPVDGDWNDKANGIANNPKARYELNSAGLNELLGPLRANLFSLNHARGIYENQRLVTDQKRVLNLTRSGFSGIHRYGTFIWNGDTKATWADFARWIPSGLNYMATGNPYWTIDAGAFFVKSKSQWFWKGDFNKGVLDNGYREFYVRTLQFATWLPMMRSHGTDFAREPWQFGDLDSPFYRSIITQINLRYKLLPYTYSLAAMVSNQDYTMTRPLIFDFRLDKLVYDIKDQFMFGPAFMACPVTSAMYFEPNNKAVDQAKTRKVYLPKDNTWFDFWTGKTFRGGITIDADAPIDKIPVFVKAGSIVPFAAAQQYSDEQPDAPIEIRIYPGKDGNFTLYQDEGENYNYEKGHFSTTKLTWDDKARILTIGNRNGSYAHMAIKQQYKIIIVSENAGIGIKENEGSTKSIVYTGQNINVNF</sequence>
<dbReference type="STRING" id="687842.ASU31_00850"/>
<dbReference type="GO" id="GO:0005975">
    <property type="term" value="P:carbohydrate metabolic process"/>
    <property type="evidence" value="ECO:0007669"/>
    <property type="project" value="InterPro"/>
</dbReference>
<dbReference type="SUPFAM" id="SSF51445">
    <property type="entry name" value="(Trans)glycosidases"/>
    <property type="match status" value="1"/>
</dbReference>
<dbReference type="GO" id="GO:0030246">
    <property type="term" value="F:carbohydrate binding"/>
    <property type="evidence" value="ECO:0007669"/>
    <property type="project" value="InterPro"/>
</dbReference>
<gene>
    <name evidence="7" type="ORF">ASU31_00850</name>
</gene>
<proteinExistence type="inferred from homology"/>
<dbReference type="PANTHER" id="PTHR43863:SF2">
    <property type="entry name" value="MALTASE-GLUCOAMYLASE"/>
    <property type="match status" value="1"/>
</dbReference>
<evidence type="ECO:0000259" key="6">
    <source>
        <dbReference type="Pfam" id="PF21365"/>
    </source>
</evidence>
<keyword evidence="2" id="KW-0326">Glycosidase</keyword>
<dbReference type="Proteomes" id="UP000051950">
    <property type="component" value="Unassembled WGS sequence"/>
</dbReference>
<evidence type="ECO:0000313" key="7">
    <source>
        <dbReference type="EMBL" id="KRT17874.1"/>
    </source>
</evidence>
<evidence type="ECO:0000259" key="4">
    <source>
        <dbReference type="Pfam" id="PF13802"/>
    </source>
</evidence>
<dbReference type="Gene3D" id="3.20.20.80">
    <property type="entry name" value="Glycosidases"/>
    <property type="match status" value="1"/>
</dbReference>
<dbReference type="InterPro" id="IPR048395">
    <property type="entry name" value="Glyco_hydro_31_C"/>
</dbReference>
<dbReference type="InterPro" id="IPR051816">
    <property type="entry name" value="Glycosyl_Hydrolase_31"/>
</dbReference>
<evidence type="ECO:0008006" key="9">
    <source>
        <dbReference type="Google" id="ProtNLM"/>
    </source>
</evidence>
<dbReference type="Pfam" id="PF01055">
    <property type="entry name" value="Glyco_hydro_31_2nd"/>
    <property type="match status" value="1"/>
</dbReference>
<reference evidence="7 8" key="1">
    <citation type="submission" date="2015-11" db="EMBL/GenBank/DDBJ databases">
        <title>Sequence of Pedobacter ginsenosidimutans.</title>
        <authorList>
            <person name="Carson E."/>
            <person name="Keyser V."/>
            <person name="Newman J."/>
            <person name="Miller J."/>
        </authorList>
    </citation>
    <scope>NUCLEOTIDE SEQUENCE [LARGE SCALE GENOMIC DNA]</scope>
    <source>
        <strain evidence="7 8">KACC 14530</strain>
    </source>
</reference>
<dbReference type="InterPro" id="IPR013780">
    <property type="entry name" value="Glyco_hydro_b"/>
</dbReference>
<dbReference type="Gene3D" id="2.60.40.1180">
    <property type="entry name" value="Golgi alpha-mannosidase II"/>
    <property type="match status" value="2"/>
</dbReference>
<name>A0A0T5VVM8_9SPHI</name>
<dbReference type="Pfam" id="PF21365">
    <property type="entry name" value="Glyco_hydro_31_3rd"/>
    <property type="match status" value="1"/>
</dbReference>
<evidence type="ECO:0000259" key="3">
    <source>
        <dbReference type="Pfam" id="PF01055"/>
    </source>
</evidence>
<dbReference type="SUPFAM" id="SSF51011">
    <property type="entry name" value="Glycosyl hydrolase domain"/>
    <property type="match status" value="1"/>
</dbReference>
<keyword evidence="8" id="KW-1185">Reference proteome</keyword>
<feature type="domain" description="Glycosyl hydrolase family 31 C-terminal" evidence="6">
    <location>
        <begin position="632"/>
        <end position="729"/>
    </location>
</feature>
<dbReference type="InterPro" id="IPR011013">
    <property type="entry name" value="Gal_mutarotase_sf_dom"/>
</dbReference>
<dbReference type="PANTHER" id="PTHR43863">
    <property type="entry name" value="HYDROLASE, PUTATIVE (AFU_ORTHOLOGUE AFUA_1G03140)-RELATED"/>
    <property type="match status" value="1"/>
</dbReference>
<evidence type="ECO:0000256" key="2">
    <source>
        <dbReference type="RuleBase" id="RU361185"/>
    </source>
</evidence>
<comment type="similarity">
    <text evidence="1 2">Belongs to the glycosyl hydrolase 31 family.</text>
</comment>
<dbReference type="EMBL" id="LMZQ01000001">
    <property type="protein sequence ID" value="KRT17874.1"/>
    <property type="molecule type" value="Genomic_DNA"/>
</dbReference>
<dbReference type="Pfam" id="PF17137">
    <property type="entry name" value="DUF5110"/>
    <property type="match status" value="1"/>
</dbReference>
<dbReference type="InterPro" id="IPR000322">
    <property type="entry name" value="Glyco_hydro_31_TIM"/>
</dbReference>
<feature type="domain" description="Glycoside hydrolase family 31 N-terminal" evidence="4">
    <location>
        <begin position="53"/>
        <end position="241"/>
    </location>
</feature>
<dbReference type="CDD" id="cd14752">
    <property type="entry name" value="GH31_N"/>
    <property type="match status" value="1"/>
</dbReference>
<dbReference type="SUPFAM" id="SSF74650">
    <property type="entry name" value="Galactose mutarotase-like"/>
    <property type="match status" value="1"/>
</dbReference>
<evidence type="ECO:0000256" key="1">
    <source>
        <dbReference type="ARBA" id="ARBA00007806"/>
    </source>
</evidence>
<dbReference type="GO" id="GO:0004553">
    <property type="term" value="F:hydrolase activity, hydrolyzing O-glycosyl compounds"/>
    <property type="evidence" value="ECO:0007669"/>
    <property type="project" value="InterPro"/>
</dbReference>
<feature type="domain" description="Glycoside hydrolase family 31 TIM barrel" evidence="3">
    <location>
        <begin position="285"/>
        <end position="623"/>
    </location>
</feature>
<dbReference type="CDD" id="cd06591">
    <property type="entry name" value="GH31_xylosidase_XylS"/>
    <property type="match status" value="1"/>
</dbReference>
<dbReference type="InterPro" id="IPR025887">
    <property type="entry name" value="Glyco_hydro_31_N_dom"/>
</dbReference>
<evidence type="ECO:0000313" key="8">
    <source>
        <dbReference type="Proteomes" id="UP000051950"/>
    </source>
</evidence>
<dbReference type="RefSeq" id="WP_057930504.1">
    <property type="nucleotide sequence ID" value="NZ_LMZQ01000001.1"/>
</dbReference>
<dbReference type="Pfam" id="PF13802">
    <property type="entry name" value="Gal_mutarotas_2"/>
    <property type="match status" value="1"/>
</dbReference>
<feature type="domain" description="DUF5110" evidence="5">
    <location>
        <begin position="745"/>
        <end position="812"/>
    </location>
</feature>
<dbReference type="InterPro" id="IPR033403">
    <property type="entry name" value="DUF5110"/>
</dbReference>
<accession>A0A0T5VVM8</accession>